<evidence type="ECO:0000256" key="4">
    <source>
        <dbReference type="SAM" id="SignalP"/>
    </source>
</evidence>
<keyword evidence="2 4" id="KW-0732">Signal</keyword>
<dbReference type="Pfam" id="PF13505">
    <property type="entry name" value="OMP_b-brl"/>
    <property type="match status" value="1"/>
</dbReference>
<evidence type="ECO:0000313" key="7">
    <source>
        <dbReference type="Proteomes" id="UP001219956"/>
    </source>
</evidence>
<protein>
    <submittedName>
        <fullName evidence="6">Outer membrane beta-barrel protein</fullName>
    </submittedName>
</protein>
<dbReference type="InterPro" id="IPR011250">
    <property type="entry name" value="OMP/PagP_B-barrel"/>
</dbReference>
<feature type="domain" description="Outer membrane protein beta-barrel" evidence="5">
    <location>
        <begin position="6"/>
        <end position="181"/>
    </location>
</feature>
<sequence length="188" mass="20179">MKKNLLLLALLAPLAAYAVDSSKDEYIGGNLSLSRHSVTMPGYTTTKTDNNSNGYGLRAGFYSHDQLSWELDYQNYGKSERTLSNGSKVESELSSVGISAIGHLPLNEKLGLYGRAGMARVESKTTGANSFKARKTVPVIGIGVESQIQPDLRAFVEVAQTGKVKSSTGGQEDTHSGTRLSGGITYHY</sequence>
<proteinExistence type="predicted"/>
<evidence type="ECO:0000256" key="3">
    <source>
        <dbReference type="SAM" id="MobiDB-lite"/>
    </source>
</evidence>
<reference evidence="6 7" key="1">
    <citation type="submission" date="2023-01" db="EMBL/GenBank/DDBJ databases">
        <title>Novel species of the genus Vogesella isolated from rivers.</title>
        <authorList>
            <person name="Lu H."/>
        </authorList>
    </citation>
    <scope>NUCLEOTIDE SEQUENCE [LARGE SCALE GENOMIC DNA]</scope>
    <source>
        <strain evidence="6 7">DC21W</strain>
    </source>
</reference>
<dbReference type="RefSeq" id="WP_272752381.1">
    <property type="nucleotide sequence ID" value="NZ_JAQQLF010000015.1"/>
</dbReference>
<keyword evidence="7" id="KW-1185">Reference proteome</keyword>
<dbReference type="Proteomes" id="UP001219956">
    <property type="component" value="Unassembled WGS sequence"/>
</dbReference>
<feature type="region of interest" description="Disordered" evidence="3">
    <location>
        <begin position="163"/>
        <end position="188"/>
    </location>
</feature>
<evidence type="ECO:0000256" key="1">
    <source>
        <dbReference type="ARBA" id="ARBA00004442"/>
    </source>
</evidence>
<evidence type="ECO:0000259" key="5">
    <source>
        <dbReference type="Pfam" id="PF13505"/>
    </source>
</evidence>
<comment type="subcellular location">
    <subcellularLocation>
        <location evidence="1">Cell outer membrane</location>
    </subcellularLocation>
</comment>
<dbReference type="Gene3D" id="2.40.160.20">
    <property type="match status" value="1"/>
</dbReference>
<name>A0ABT5J2L1_9NEIS</name>
<gene>
    <name evidence="6" type="ORF">PQU95_12770</name>
</gene>
<dbReference type="SUPFAM" id="SSF56925">
    <property type="entry name" value="OMPA-like"/>
    <property type="match status" value="1"/>
</dbReference>
<feature type="signal peptide" evidence="4">
    <location>
        <begin position="1"/>
        <end position="18"/>
    </location>
</feature>
<organism evidence="6 7">
    <name type="scientific">Vogesella aquatica</name>
    <dbReference type="NCBI Taxonomy" id="2984206"/>
    <lineage>
        <taxon>Bacteria</taxon>
        <taxon>Pseudomonadati</taxon>
        <taxon>Pseudomonadota</taxon>
        <taxon>Betaproteobacteria</taxon>
        <taxon>Neisseriales</taxon>
        <taxon>Chromobacteriaceae</taxon>
        <taxon>Vogesella</taxon>
    </lineage>
</organism>
<comment type="caution">
    <text evidence="6">The sequence shown here is derived from an EMBL/GenBank/DDBJ whole genome shotgun (WGS) entry which is preliminary data.</text>
</comment>
<evidence type="ECO:0000313" key="6">
    <source>
        <dbReference type="EMBL" id="MDC7718084.1"/>
    </source>
</evidence>
<evidence type="ECO:0000256" key="2">
    <source>
        <dbReference type="ARBA" id="ARBA00022729"/>
    </source>
</evidence>
<feature type="chain" id="PRO_5047530870" evidence="4">
    <location>
        <begin position="19"/>
        <end position="188"/>
    </location>
</feature>
<dbReference type="InterPro" id="IPR027385">
    <property type="entry name" value="Beta-barrel_OMP"/>
</dbReference>
<accession>A0ABT5J2L1</accession>
<dbReference type="EMBL" id="JAQQLF010000015">
    <property type="protein sequence ID" value="MDC7718084.1"/>
    <property type="molecule type" value="Genomic_DNA"/>
</dbReference>